<protein>
    <submittedName>
        <fullName evidence="1">Uncharacterized protein</fullName>
    </submittedName>
</protein>
<proteinExistence type="predicted"/>
<organism evidence="1 2">
    <name type="scientific">Peptoclostridium litorale DSM 5388</name>
    <dbReference type="NCBI Taxonomy" id="1121324"/>
    <lineage>
        <taxon>Bacteria</taxon>
        <taxon>Bacillati</taxon>
        <taxon>Bacillota</taxon>
        <taxon>Clostridia</taxon>
        <taxon>Peptostreptococcales</taxon>
        <taxon>Peptoclostridiaceae</taxon>
        <taxon>Peptoclostridium</taxon>
    </lineage>
</organism>
<dbReference type="OrthoDB" id="9902983at2"/>
<gene>
    <name evidence="1" type="ORF">CLIT_8c00360</name>
</gene>
<dbReference type="AlphaFoldDB" id="A0A069RNW1"/>
<name>A0A069RNW1_PEPLI</name>
<keyword evidence="2" id="KW-1185">Reference proteome</keyword>
<comment type="caution">
    <text evidence="1">The sequence shown here is derived from an EMBL/GenBank/DDBJ whole genome shotgun (WGS) entry which is preliminary data.</text>
</comment>
<evidence type="ECO:0000313" key="2">
    <source>
        <dbReference type="Proteomes" id="UP000027946"/>
    </source>
</evidence>
<reference evidence="1 2" key="1">
    <citation type="submission" date="2014-03" db="EMBL/GenBank/DDBJ databases">
        <title>Genome sequence of Clostridium litorale W6, DSM 5388.</title>
        <authorList>
            <person name="Poehlein A."/>
            <person name="Jagirdar A."/>
            <person name="Khonsari B."/>
            <person name="Chibani C.M."/>
            <person name="Gutierrez Gutierrez D.A."/>
            <person name="Davydova E."/>
            <person name="Alghaithi H.S."/>
            <person name="Nair K.P."/>
            <person name="Dhamotharan K."/>
            <person name="Chandran L."/>
            <person name="G W."/>
            <person name="Daniel R."/>
        </authorList>
    </citation>
    <scope>NUCLEOTIDE SEQUENCE [LARGE SCALE GENOMIC DNA]</scope>
    <source>
        <strain evidence="1 2">W6</strain>
    </source>
</reference>
<evidence type="ECO:0000313" key="1">
    <source>
        <dbReference type="EMBL" id="KDR95867.1"/>
    </source>
</evidence>
<dbReference type="Proteomes" id="UP000027946">
    <property type="component" value="Unassembled WGS sequence"/>
</dbReference>
<dbReference type="EMBL" id="JJMM01000008">
    <property type="protein sequence ID" value="KDR95867.1"/>
    <property type="molecule type" value="Genomic_DNA"/>
</dbReference>
<dbReference type="RefSeq" id="WP_038263014.1">
    <property type="nucleotide sequence ID" value="NZ_FSRH01000008.1"/>
</dbReference>
<dbReference type="eggNOG" id="ENOG50348EE">
    <property type="taxonomic scope" value="Bacteria"/>
</dbReference>
<sequence>MLSGVIYKIFLNKEGSLDIAEIHEEDYVAWEGRDFMTDGNGNELRFDSKMEAAEWMRENCVPELISYEFKKVDWSAYRKK</sequence>
<accession>A0A069RNW1</accession>